<dbReference type="EMBL" id="OZ075125">
    <property type="protein sequence ID" value="CAL4933040.1"/>
    <property type="molecule type" value="Genomic_DNA"/>
</dbReference>
<name>A0ABC8XXS1_9POAL</name>
<gene>
    <name evidence="2" type="ORF">URODEC1_LOCUS27925</name>
</gene>
<sequence length="80" mass="8413">MASMGFGYAQIHVQQEKCKIKSLKAEENDKKGKESAAEGEKGGNRHTYEDNKVAVGGSWATGRVHPCVATAAPVAPNGGK</sequence>
<protein>
    <submittedName>
        <fullName evidence="2">Uncharacterized protein</fullName>
    </submittedName>
</protein>
<keyword evidence="3" id="KW-1185">Reference proteome</keyword>
<dbReference type="Proteomes" id="UP001497457">
    <property type="component" value="Chromosome 15b"/>
</dbReference>
<dbReference type="AlphaFoldDB" id="A0ABC8XXS1"/>
<proteinExistence type="predicted"/>
<organism evidence="2 3">
    <name type="scientific">Urochloa decumbens</name>
    <dbReference type="NCBI Taxonomy" id="240449"/>
    <lineage>
        <taxon>Eukaryota</taxon>
        <taxon>Viridiplantae</taxon>
        <taxon>Streptophyta</taxon>
        <taxon>Embryophyta</taxon>
        <taxon>Tracheophyta</taxon>
        <taxon>Spermatophyta</taxon>
        <taxon>Magnoliopsida</taxon>
        <taxon>Liliopsida</taxon>
        <taxon>Poales</taxon>
        <taxon>Poaceae</taxon>
        <taxon>PACMAD clade</taxon>
        <taxon>Panicoideae</taxon>
        <taxon>Panicodae</taxon>
        <taxon>Paniceae</taxon>
        <taxon>Melinidinae</taxon>
        <taxon>Urochloa</taxon>
    </lineage>
</organism>
<evidence type="ECO:0000256" key="1">
    <source>
        <dbReference type="SAM" id="MobiDB-lite"/>
    </source>
</evidence>
<evidence type="ECO:0000313" key="2">
    <source>
        <dbReference type="EMBL" id="CAL4933040.1"/>
    </source>
</evidence>
<evidence type="ECO:0000313" key="3">
    <source>
        <dbReference type="Proteomes" id="UP001497457"/>
    </source>
</evidence>
<accession>A0ABC8XXS1</accession>
<feature type="region of interest" description="Disordered" evidence="1">
    <location>
        <begin position="24"/>
        <end position="49"/>
    </location>
</feature>
<reference evidence="2" key="1">
    <citation type="submission" date="2024-10" db="EMBL/GenBank/DDBJ databases">
        <authorList>
            <person name="Ryan C."/>
        </authorList>
    </citation>
    <scope>NUCLEOTIDE SEQUENCE [LARGE SCALE GENOMIC DNA]</scope>
</reference>